<reference evidence="1 2" key="1">
    <citation type="submission" date="2023-10" db="EMBL/GenBank/DDBJ databases">
        <title>Chromosome-scale genome assembly provides insights into flower coloration mechanisms of Canna indica.</title>
        <authorList>
            <person name="Li C."/>
        </authorList>
    </citation>
    <scope>NUCLEOTIDE SEQUENCE [LARGE SCALE GENOMIC DNA]</scope>
    <source>
        <tissue evidence="1">Flower</tissue>
    </source>
</reference>
<dbReference type="EMBL" id="CP136898">
    <property type="protein sequence ID" value="WOL20646.1"/>
    <property type="molecule type" value="Genomic_DNA"/>
</dbReference>
<name>A0AAQ3QPL8_9LILI</name>
<dbReference type="Proteomes" id="UP001327560">
    <property type="component" value="Chromosome 9"/>
</dbReference>
<sequence length="166" mass="19068">MAFLLLKVVVPGDISAGFGFFEAIRQEDRLHRESFSSRKEGKLLRRSRKWNLQSLYADSKYICVGFEPERSMNVPLKASPSYSKSSDQRGRGGRRLIRAEGGLENVKETLKELVMLPLQRLELFCRGQLIKQGRLSQAETTMKKLYGKEKVVEVMHDLGAEWSRFN</sequence>
<evidence type="ECO:0000313" key="1">
    <source>
        <dbReference type="EMBL" id="WOL20646.1"/>
    </source>
</evidence>
<gene>
    <name evidence="1" type="ORF">Cni_G29451</name>
</gene>
<evidence type="ECO:0000313" key="2">
    <source>
        <dbReference type="Proteomes" id="UP001327560"/>
    </source>
</evidence>
<proteinExistence type="predicted"/>
<protein>
    <submittedName>
        <fullName evidence="1">Phytoene synthase 1</fullName>
    </submittedName>
</protein>
<keyword evidence="2" id="KW-1185">Reference proteome</keyword>
<dbReference type="AlphaFoldDB" id="A0AAQ3QPL8"/>
<accession>A0AAQ3QPL8</accession>
<organism evidence="1 2">
    <name type="scientific">Canna indica</name>
    <name type="common">Indian-shot</name>
    <dbReference type="NCBI Taxonomy" id="4628"/>
    <lineage>
        <taxon>Eukaryota</taxon>
        <taxon>Viridiplantae</taxon>
        <taxon>Streptophyta</taxon>
        <taxon>Embryophyta</taxon>
        <taxon>Tracheophyta</taxon>
        <taxon>Spermatophyta</taxon>
        <taxon>Magnoliopsida</taxon>
        <taxon>Liliopsida</taxon>
        <taxon>Zingiberales</taxon>
        <taxon>Cannaceae</taxon>
        <taxon>Canna</taxon>
    </lineage>
</organism>